<evidence type="ECO:0000256" key="1">
    <source>
        <dbReference type="ARBA" id="ARBA00022801"/>
    </source>
</evidence>
<name>A0A2X1MWY1_ECOLX</name>
<sequence length="244" mass="27975">MLIDWMVPVDRRWNYQKPDQRRIKIALPYVVGAGSCIVLMELMMMIQLWWSVWLCWPVLSLLIIGRGYGGLGAITTGKDSQGKLPPAVYWLTLPCRIGMWLSMRWFCRRLEPVSKMTAGVYLGAFPRHIPAQNAVLDVTFEFPRGRATKDRLYFCVPMLDLVVPEEGELRQAVAMLETLREEQGSVLVHCALGLSRSALVVAAWLLCYGHCKTVNEAISYIRARRPQIVLTDEHKAMLRLWENR</sequence>
<keyword evidence="2" id="KW-0904">Protein phosphatase</keyword>
<feature type="transmembrane region" description="Helical" evidence="3">
    <location>
        <begin position="26"/>
        <end position="50"/>
    </location>
</feature>
<evidence type="ECO:0000313" key="6">
    <source>
        <dbReference type="EMBL" id="SPX10000.1"/>
    </source>
</evidence>
<protein>
    <submittedName>
        <fullName evidence="6">Enzyme YnbD</fullName>
    </submittedName>
</protein>
<dbReference type="InterPro" id="IPR000387">
    <property type="entry name" value="Tyr_Pase_dom"/>
</dbReference>
<dbReference type="GO" id="GO:0004721">
    <property type="term" value="F:phosphoprotein phosphatase activity"/>
    <property type="evidence" value="ECO:0007669"/>
    <property type="project" value="UniProtKB-KW"/>
</dbReference>
<evidence type="ECO:0000313" key="7">
    <source>
        <dbReference type="Proteomes" id="UP000250780"/>
    </source>
</evidence>
<dbReference type="InterPro" id="IPR020422">
    <property type="entry name" value="TYR_PHOSPHATASE_DUAL_dom"/>
</dbReference>
<dbReference type="Pfam" id="PF00782">
    <property type="entry name" value="DSPc"/>
    <property type="match status" value="1"/>
</dbReference>
<dbReference type="SMART" id="SM00195">
    <property type="entry name" value="DSPc"/>
    <property type="match status" value="1"/>
</dbReference>
<dbReference type="PANTHER" id="PTHR47216:SF4">
    <property type="entry name" value="OS01G0859400 PROTEIN"/>
    <property type="match status" value="1"/>
</dbReference>
<feature type="transmembrane region" description="Helical" evidence="3">
    <location>
        <begin position="56"/>
        <end position="75"/>
    </location>
</feature>
<accession>A0A2X1MWY1</accession>
<dbReference type="SUPFAM" id="SSF52799">
    <property type="entry name" value="(Phosphotyrosine protein) phosphatases II"/>
    <property type="match status" value="1"/>
</dbReference>
<dbReference type="PANTHER" id="PTHR47216">
    <property type="match status" value="1"/>
</dbReference>
<dbReference type="PROSITE" id="PS00383">
    <property type="entry name" value="TYR_PHOSPHATASE_1"/>
    <property type="match status" value="1"/>
</dbReference>
<feature type="domain" description="Tyrosine specific protein phosphatases" evidence="5">
    <location>
        <begin position="170"/>
        <end position="236"/>
    </location>
</feature>
<keyword evidence="3" id="KW-0472">Membrane</keyword>
<dbReference type="PROSITE" id="PS50056">
    <property type="entry name" value="TYR_PHOSPHATASE_2"/>
    <property type="match status" value="1"/>
</dbReference>
<gene>
    <name evidence="6" type="primary">ynbD</name>
    <name evidence="6" type="ORF">NCTC9073_01287</name>
</gene>
<reference evidence="6 7" key="1">
    <citation type="submission" date="2018-06" db="EMBL/GenBank/DDBJ databases">
        <authorList>
            <consortium name="Pathogen Informatics"/>
            <person name="Doyle S."/>
        </authorList>
    </citation>
    <scope>NUCLEOTIDE SEQUENCE [LARGE SCALE GENOMIC DNA]</scope>
    <source>
        <strain evidence="6 7">NCTC9073</strain>
    </source>
</reference>
<dbReference type="InterPro" id="IPR000340">
    <property type="entry name" value="Dual-sp_phosphatase_cat-dom"/>
</dbReference>
<organism evidence="6 7">
    <name type="scientific">Escherichia coli</name>
    <dbReference type="NCBI Taxonomy" id="562"/>
    <lineage>
        <taxon>Bacteria</taxon>
        <taxon>Pseudomonadati</taxon>
        <taxon>Pseudomonadota</taxon>
        <taxon>Gammaproteobacteria</taxon>
        <taxon>Enterobacterales</taxon>
        <taxon>Enterobacteriaceae</taxon>
        <taxon>Escherichia</taxon>
    </lineage>
</organism>
<evidence type="ECO:0000259" key="5">
    <source>
        <dbReference type="PROSITE" id="PS50056"/>
    </source>
</evidence>
<proteinExistence type="predicted"/>
<dbReference type="SMART" id="SM00404">
    <property type="entry name" value="PTPc_motif"/>
    <property type="match status" value="1"/>
</dbReference>
<dbReference type="EMBL" id="UASD01000006">
    <property type="protein sequence ID" value="SPX10000.1"/>
    <property type="molecule type" value="Genomic_DNA"/>
</dbReference>
<dbReference type="InterPro" id="IPR016130">
    <property type="entry name" value="Tyr_Pase_AS"/>
</dbReference>
<keyword evidence="3" id="KW-0812">Transmembrane</keyword>
<feature type="domain" description="Tyrosine-protein phosphatase" evidence="4">
    <location>
        <begin position="111"/>
        <end position="244"/>
    </location>
</feature>
<dbReference type="InterPro" id="IPR003595">
    <property type="entry name" value="Tyr_Pase_cat"/>
</dbReference>
<evidence type="ECO:0000256" key="3">
    <source>
        <dbReference type="SAM" id="Phobius"/>
    </source>
</evidence>
<keyword evidence="1" id="KW-0378">Hydrolase</keyword>
<keyword evidence="3" id="KW-1133">Transmembrane helix</keyword>
<dbReference type="Gene3D" id="3.90.190.10">
    <property type="entry name" value="Protein tyrosine phosphatase superfamily"/>
    <property type="match status" value="1"/>
</dbReference>
<dbReference type="PROSITE" id="PS50054">
    <property type="entry name" value="TYR_PHOSPHATASE_DUAL"/>
    <property type="match status" value="1"/>
</dbReference>
<dbReference type="Proteomes" id="UP000250780">
    <property type="component" value="Unassembled WGS sequence"/>
</dbReference>
<dbReference type="AlphaFoldDB" id="A0A2X1MWY1"/>
<evidence type="ECO:0000256" key="2">
    <source>
        <dbReference type="ARBA" id="ARBA00022912"/>
    </source>
</evidence>
<dbReference type="FunFam" id="3.90.190.10:FF:000139">
    <property type="entry name" value="Putative dual specificity phosphatase"/>
    <property type="match status" value="1"/>
</dbReference>
<dbReference type="InterPro" id="IPR029021">
    <property type="entry name" value="Prot-tyrosine_phosphatase-like"/>
</dbReference>
<dbReference type="CDD" id="cd14527">
    <property type="entry name" value="DSP_bac"/>
    <property type="match status" value="1"/>
</dbReference>
<evidence type="ECO:0000259" key="4">
    <source>
        <dbReference type="PROSITE" id="PS50054"/>
    </source>
</evidence>